<keyword evidence="2" id="KW-1185">Reference proteome</keyword>
<gene>
    <name evidence="1" type="ORF">Acr_00g0024630</name>
</gene>
<dbReference type="Proteomes" id="UP000585474">
    <property type="component" value="Unassembled WGS sequence"/>
</dbReference>
<protein>
    <submittedName>
        <fullName evidence="1">Uncharacterized protein</fullName>
    </submittedName>
</protein>
<dbReference type="AlphaFoldDB" id="A0A7J0DF01"/>
<reference evidence="2" key="1">
    <citation type="submission" date="2019-07" db="EMBL/GenBank/DDBJ databases">
        <title>De Novo Assembly of kiwifruit Actinidia rufa.</title>
        <authorList>
            <person name="Sugita-Konishi S."/>
            <person name="Sato K."/>
            <person name="Mori E."/>
            <person name="Abe Y."/>
            <person name="Kisaki G."/>
            <person name="Hamano K."/>
            <person name="Suezawa K."/>
            <person name="Otani M."/>
            <person name="Fukuda T."/>
            <person name="Manabe T."/>
            <person name="Gomi K."/>
            <person name="Tabuchi M."/>
            <person name="Akimitsu K."/>
            <person name="Kataoka I."/>
        </authorList>
    </citation>
    <scope>NUCLEOTIDE SEQUENCE [LARGE SCALE GENOMIC DNA]</scope>
    <source>
        <strain evidence="2">cv. Fuchu</strain>
    </source>
</reference>
<name>A0A7J0DF01_9ERIC</name>
<evidence type="ECO:0000313" key="1">
    <source>
        <dbReference type="EMBL" id="GFS32784.1"/>
    </source>
</evidence>
<comment type="caution">
    <text evidence="1">The sequence shown here is derived from an EMBL/GenBank/DDBJ whole genome shotgun (WGS) entry which is preliminary data.</text>
</comment>
<proteinExistence type="predicted"/>
<organism evidence="1 2">
    <name type="scientific">Actinidia rufa</name>
    <dbReference type="NCBI Taxonomy" id="165716"/>
    <lineage>
        <taxon>Eukaryota</taxon>
        <taxon>Viridiplantae</taxon>
        <taxon>Streptophyta</taxon>
        <taxon>Embryophyta</taxon>
        <taxon>Tracheophyta</taxon>
        <taxon>Spermatophyta</taxon>
        <taxon>Magnoliopsida</taxon>
        <taxon>eudicotyledons</taxon>
        <taxon>Gunneridae</taxon>
        <taxon>Pentapetalae</taxon>
        <taxon>asterids</taxon>
        <taxon>Ericales</taxon>
        <taxon>Actinidiaceae</taxon>
        <taxon>Actinidia</taxon>
    </lineage>
</organism>
<evidence type="ECO:0000313" key="2">
    <source>
        <dbReference type="Proteomes" id="UP000585474"/>
    </source>
</evidence>
<accession>A0A7J0DF01</accession>
<dbReference type="EMBL" id="BJWL01000172">
    <property type="protein sequence ID" value="GFS32784.1"/>
    <property type="molecule type" value="Genomic_DNA"/>
</dbReference>
<sequence length="180" mass="19556">MSAINPRQSPLQNKFSGDHLLPSANLQSALLLSAGYFSKSPLDNASQLGPMHPQWQHIMDKRSFLRLQMLQRERLQKQFLQEEMMMVGFGASTPCLGTMHLGGGVQGFSNIGPGSFGNVMPSLRIAENGGRALMSGISIDGSGGMGPTCPPNFPGAAYQAINRQPLAIQMQHQLYMQQLL</sequence>